<dbReference type="Proteomes" id="UP000249264">
    <property type="component" value="Chromosome 1"/>
</dbReference>
<evidence type="ECO:0000313" key="3">
    <source>
        <dbReference type="Proteomes" id="UP000249264"/>
    </source>
</evidence>
<gene>
    <name evidence="2" type="primary">yutF</name>
    <name evidence="1" type="ORF">I6G51_08550</name>
    <name evidence="2" type="ORF">NCTC10288_01183</name>
</gene>
<dbReference type="EC" id="3.-.-.-" evidence="2"/>
<dbReference type="EMBL" id="CP065689">
    <property type="protein sequence ID" value="QPS58972.1"/>
    <property type="molecule type" value="Genomic_DNA"/>
</dbReference>
<dbReference type="Proteomes" id="UP000594905">
    <property type="component" value="Chromosome"/>
</dbReference>
<dbReference type="KEGG" id="cmin:NCTC10288_01183"/>
<dbReference type="PANTHER" id="PTHR19288:SF95">
    <property type="entry name" value="D-GLYCEROL 3-PHOSPHATE PHOSPHATASE"/>
    <property type="match status" value="1"/>
</dbReference>
<dbReference type="GO" id="GO:0005737">
    <property type="term" value="C:cytoplasm"/>
    <property type="evidence" value="ECO:0007669"/>
    <property type="project" value="TreeGrafter"/>
</dbReference>
<dbReference type="Pfam" id="PF13344">
    <property type="entry name" value="Hydrolase_6"/>
    <property type="match status" value="1"/>
</dbReference>
<dbReference type="InterPro" id="IPR023214">
    <property type="entry name" value="HAD_sf"/>
</dbReference>
<sequence>MSILTTHDSLLLDLDGTVWEGGQALQCVVDVINSCGIPAVYVTNNASRSPHTVADMLGQIGLDTDAKHVVTSAQAAVRMAREDLPAGSKVLIIGADSFRTLARDAGFEVVSSADEKPAAVLQGMDKSVGWEQLSEGAIAINQGAKFYASNLDTQLPTERGLAVGNGSLVAAITSTTGVEPKSAGKPEPAMFTQAAKLVGSTKPLAVGDRLDTDIAGGNTAAMDTFHVLTGVSRELELIEAPAELRPNFVGAGFHELSLSEAQARPGAQGGFMARYDGYDIVLQGGNEKSTSIEALRTVLEVAWAGSQAPRYIQPRSEFAEKAVSTWQ</sequence>
<dbReference type="Gene3D" id="3.40.50.1000">
    <property type="entry name" value="HAD superfamily/HAD-like"/>
    <property type="match status" value="2"/>
</dbReference>
<reference evidence="2 3" key="1">
    <citation type="submission" date="2018-06" db="EMBL/GenBank/DDBJ databases">
        <authorList>
            <consortium name="Pathogen Informatics"/>
            <person name="Doyle S."/>
        </authorList>
    </citation>
    <scope>NUCLEOTIDE SEQUENCE [LARGE SCALE GENOMIC DNA]</scope>
    <source>
        <strain evidence="2 3">NCTC10288</strain>
    </source>
</reference>
<evidence type="ECO:0000313" key="1">
    <source>
        <dbReference type="EMBL" id="QPS58972.1"/>
    </source>
</evidence>
<dbReference type="STRING" id="38301.NX84_07685"/>
<keyword evidence="2" id="KW-0378">Hydrolase</keyword>
<protein>
    <submittedName>
        <fullName evidence="2">HAD superfamily sugar phosphatase</fullName>
        <ecNumber evidence="2">3.-.-.-</ecNumber>
    </submittedName>
    <submittedName>
        <fullName evidence="1">HAD-IIA family hydrolase</fullName>
    </submittedName>
</protein>
<dbReference type="SUPFAM" id="SSF56784">
    <property type="entry name" value="HAD-like"/>
    <property type="match status" value="1"/>
</dbReference>
<dbReference type="InterPro" id="IPR006357">
    <property type="entry name" value="HAD-SF_hydro_IIA"/>
</dbReference>
<dbReference type="EMBL" id="LS483460">
    <property type="protein sequence ID" value="SQH99882.1"/>
    <property type="molecule type" value="Genomic_DNA"/>
</dbReference>
<organism evidence="2 3">
    <name type="scientific">Corynebacterium minutissimum</name>
    <dbReference type="NCBI Taxonomy" id="38301"/>
    <lineage>
        <taxon>Bacteria</taxon>
        <taxon>Bacillati</taxon>
        <taxon>Actinomycetota</taxon>
        <taxon>Actinomycetes</taxon>
        <taxon>Mycobacteriales</taxon>
        <taxon>Corynebacteriaceae</taxon>
        <taxon>Corynebacterium</taxon>
    </lineage>
</organism>
<dbReference type="InterPro" id="IPR036412">
    <property type="entry name" value="HAD-like_sf"/>
</dbReference>
<name>A0A2X4RRK8_9CORY</name>
<dbReference type="NCBIfam" id="TIGR01460">
    <property type="entry name" value="HAD-SF-IIA"/>
    <property type="match status" value="1"/>
</dbReference>
<dbReference type="GeneID" id="70783091"/>
<keyword evidence="4" id="KW-1185">Reference proteome</keyword>
<dbReference type="PANTHER" id="PTHR19288">
    <property type="entry name" value="4-NITROPHENYLPHOSPHATASE-RELATED"/>
    <property type="match status" value="1"/>
</dbReference>
<dbReference type="RefSeq" id="WP_039675487.1">
    <property type="nucleotide sequence ID" value="NZ_CP065689.1"/>
</dbReference>
<dbReference type="AlphaFoldDB" id="A0A2X4RRK8"/>
<dbReference type="Pfam" id="PF13242">
    <property type="entry name" value="Hydrolase_like"/>
    <property type="match status" value="1"/>
</dbReference>
<dbReference type="OrthoDB" id="3400930at2"/>
<dbReference type="GO" id="GO:0016791">
    <property type="term" value="F:phosphatase activity"/>
    <property type="evidence" value="ECO:0007669"/>
    <property type="project" value="TreeGrafter"/>
</dbReference>
<reference evidence="1 4" key="2">
    <citation type="submission" date="2020-12" db="EMBL/GenBank/DDBJ databases">
        <title>FDA dAtabase for Regulatory Grade micrObial Sequences (FDA-ARGOS): Supporting development and validation of Infectious Disease Dx tests.</title>
        <authorList>
            <person name="Sproer C."/>
            <person name="Gronow S."/>
            <person name="Severitt S."/>
            <person name="Schroder I."/>
            <person name="Tallon L."/>
            <person name="Sadzewicz L."/>
            <person name="Zhao X."/>
            <person name="Boylan J."/>
            <person name="Ott S."/>
            <person name="Bowen H."/>
            <person name="Vavikolanu K."/>
            <person name="Mehta A."/>
            <person name="Aluvathingal J."/>
            <person name="Nadendla S."/>
            <person name="Lowell S."/>
            <person name="Myers T."/>
            <person name="Yan Y."/>
            <person name="Sichtig H."/>
        </authorList>
    </citation>
    <scope>NUCLEOTIDE SEQUENCE [LARGE SCALE GENOMIC DNA]</scope>
    <source>
        <strain evidence="1 4">FDAARGOS_894</strain>
    </source>
</reference>
<proteinExistence type="predicted"/>
<evidence type="ECO:0000313" key="4">
    <source>
        <dbReference type="Proteomes" id="UP000594905"/>
    </source>
</evidence>
<accession>A0A2X4RRK8</accession>
<evidence type="ECO:0000313" key="2">
    <source>
        <dbReference type="EMBL" id="SQH99882.1"/>
    </source>
</evidence>